<dbReference type="AlphaFoldDB" id="A0A5B0PL31"/>
<name>A0A5B0PL31_PUCGR</name>
<reference evidence="1 2" key="1">
    <citation type="submission" date="2019-05" db="EMBL/GenBank/DDBJ databases">
        <title>Emergence of the Ug99 lineage of the wheat stem rust pathogen through somatic hybridization.</title>
        <authorList>
            <person name="Li F."/>
            <person name="Upadhyaya N.M."/>
            <person name="Sperschneider J."/>
            <person name="Matny O."/>
            <person name="Nguyen-Phuc H."/>
            <person name="Mago R."/>
            <person name="Raley C."/>
            <person name="Miller M.E."/>
            <person name="Silverstein K.A.T."/>
            <person name="Henningsen E."/>
            <person name="Hirsch C.D."/>
            <person name="Visser B."/>
            <person name="Pretorius Z.A."/>
            <person name="Steffenson B.J."/>
            <person name="Schwessinger B."/>
            <person name="Dodds P.N."/>
            <person name="Figueroa M."/>
        </authorList>
    </citation>
    <scope>NUCLEOTIDE SEQUENCE [LARGE SCALE GENOMIC DNA]</scope>
    <source>
        <strain evidence="1">21-0</strain>
    </source>
</reference>
<organism evidence="1 2">
    <name type="scientific">Puccinia graminis f. sp. tritici</name>
    <dbReference type="NCBI Taxonomy" id="56615"/>
    <lineage>
        <taxon>Eukaryota</taxon>
        <taxon>Fungi</taxon>
        <taxon>Dikarya</taxon>
        <taxon>Basidiomycota</taxon>
        <taxon>Pucciniomycotina</taxon>
        <taxon>Pucciniomycetes</taxon>
        <taxon>Pucciniales</taxon>
        <taxon>Pucciniaceae</taxon>
        <taxon>Puccinia</taxon>
    </lineage>
</organism>
<dbReference type="EMBL" id="VSWC01000053">
    <property type="protein sequence ID" value="KAA1101218.1"/>
    <property type="molecule type" value="Genomic_DNA"/>
</dbReference>
<protein>
    <submittedName>
        <fullName evidence="1">Uncharacterized protein</fullName>
    </submittedName>
</protein>
<sequence>MPAIHLEEQLSTELQLSSRLNHSSCFSLNASLILFAPTRSLPPFFISTSLRNPRSLFNSSSLRFPLATSSTSRYILLLQLTLVTSSTWLRTDLYSLLSHLLPQLSPRYLFLSDPPSLHPLLFAPTSPLFYPPHLSSLHSLLATSFTPIFHRFSLSHLRSEPLATAFSNPTKTISASLLGPINHSSTSNSIATLSTLPPLISTSDRSLASIPLHSISTTILNNSSGTTTASNSINPFVLWFRVEGAC</sequence>
<evidence type="ECO:0000313" key="1">
    <source>
        <dbReference type="EMBL" id="KAA1101218.1"/>
    </source>
</evidence>
<dbReference type="Proteomes" id="UP000324748">
    <property type="component" value="Unassembled WGS sequence"/>
</dbReference>
<evidence type="ECO:0000313" key="2">
    <source>
        <dbReference type="Proteomes" id="UP000324748"/>
    </source>
</evidence>
<proteinExistence type="predicted"/>
<keyword evidence="2" id="KW-1185">Reference proteome</keyword>
<comment type="caution">
    <text evidence="1">The sequence shown here is derived from an EMBL/GenBank/DDBJ whole genome shotgun (WGS) entry which is preliminary data.</text>
</comment>
<gene>
    <name evidence="1" type="ORF">PGT21_011551</name>
</gene>
<accession>A0A5B0PL31</accession>